<dbReference type="GO" id="GO:0009425">
    <property type="term" value="C:bacterial-type flagellum basal body"/>
    <property type="evidence" value="ECO:0007669"/>
    <property type="project" value="InterPro"/>
</dbReference>
<dbReference type="RefSeq" id="WP_051350530.1">
    <property type="nucleotide sequence ID" value="NZ_FQVG01000002.1"/>
</dbReference>
<evidence type="ECO:0000256" key="9">
    <source>
        <dbReference type="ARBA" id="ARBA00023136"/>
    </source>
</evidence>
<dbReference type="GO" id="GO:0005886">
    <property type="term" value="C:plasma membrane"/>
    <property type="evidence" value="ECO:0007669"/>
    <property type="project" value="UniProtKB-SubCell"/>
</dbReference>
<evidence type="ECO:0000256" key="6">
    <source>
        <dbReference type="ARBA" id="ARBA00022692"/>
    </source>
</evidence>
<comment type="similarity">
    <text evidence="3 10">Belongs to the FliL family.</text>
</comment>
<comment type="function">
    <text evidence="1 10">Controls the rotational direction of flagella during chemotaxis.</text>
</comment>
<evidence type="ECO:0000313" key="11">
    <source>
        <dbReference type="EMBL" id="SHE35385.1"/>
    </source>
</evidence>
<dbReference type="InterPro" id="IPR005503">
    <property type="entry name" value="FliL"/>
</dbReference>
<evidence type="ECO:0000256" key="5">
    <source>
        <dbReference type="ARBA" id="ARBA00022500"/>
    </source>
</evidence>
<name>A0A1M4ST88_9CLOT</name>
<evidence type="ECO:0000256" key="4">
    <source>
        <dbReference type="ARBA" id="ARBA00022475"/>
    </source>
</evidence>
<evidence type="ECO:0000256" key="8">
    <source>
        <dbReference type="ARBA" id="ARBA00022989"/>
    </source>
</evidence>
<keyword evidence="11" id="KW-0969">Cilium</keyword>
<organism evidence="11 12">
    <name type="scientific">Caloramator proteoclasticus DSM 10124</name>
    <dbReference type="NCBI Taxonomy" id="1121262"/>
    <lineage>
        <taxon>Bacteria</taxon>
        <taxon>Bacillati</taxon>
        <taxon>Bacillota</taxon>
        <taxon>Clostridia</taxon>
        <taxon>Eubacteriales</taxon>
        <taxon>Clostridiaceae</taxon>
        <taxon>Caloramator</taxon>
    </lineage>
</organism>
<evidence type="ECO:0000256" key="1">
    <source>
        <dbReference type="ARBA" id="ARBA00002254"/>
    </source>
</evidence>
<dbReference type="PANTHER" id="PTHR35091:SF2">
    <property type="entry name" value="FLAGELLAR PROTEIN FLIL"/>
    <property type="match status" value="1"/>
</dbReference>
<dbReference type="GO" id="GO:0071978">
    <property type="term" value="P:bacterial-type flagellum-dependent swarming motility"/>
    <property type="evidence" value="ECO:0007669"/>
    <property type="project" value="TreeGrafter"/>
</dbReference>
<evidence type="ECO:0000256" key="10">
    <source>
        <dbReference type="RuleBase" id="RU364125"/>
    </source>
</evidence>
<keyword evidence="12" id="KW-1185">Reference proteome</keyword>
<evidence type="ECO:0000256" key="7">
    <source>
        <dbReference type="ARBA" id="ARBA00022779"/>
    </source>
</evidence>
<keyword evidence="5 10" id="KW-0145">Chemotaxis</keyword>
<keyword evidence="11" id="KW-0966">Cell projection</keyword>
<comment type="subcellular location">
    <subcellularLocation>
        <location evidence="2">Cell membrane</location>
        <topology evidence="2">Single-pass membrane protein</topology>
    </subcellularLocation>
</comment>
<dbReference type="PANTHER" id="PTHR35091">
    <property type="entry name" value="FLAGELLAR PROTEIN FLIL"/>
    <property type="match status" value="1"/>
</dbReference>
<accession>A0A1M4ST88</accession>
<reference evidence="12" key="1">
    <citation type="submission" date="2016-11" db="EMBL/GenBank/DDBJ databases">
        <authorList>
            <person name="Varghese N."/>
            <person name="Submissions S."/>
        </authorList>
    </citation>
    <scope>NUCLEOTIDE SEQUENCE [LARGE SCALE GENOMIC DNA]</scope>
    <source>
        <strain evidence="12">DSM 10124</strain>
    </source>
</reference>
<evidence type="ECO:0000313" key="12">
    <source>
        <dbReference type="Proteomes" id="UP000184423"/>
    </source>
</evidence>
<keyword evidence="8 10" id="KW-1133">Transmembrane helix</keyword>
<dbReference type="GO" id="GO:0006935">
    <property type="term" value="P:chemotaxis"/>
    <property type="evidence" value="ECO:0007669"/>
    <property type="project" value="UniProtKB-KW"/>
</dbReference>
<dbReference type="EMBL" id="FQVG01000002">
    <property type="protein sequence ID" value="SHE35385.1"/>
    <property type="molecule type" value="Genomic_DNA"/>
</dbReference>
<protein>
    <recommendedName>
        <fullName evidence="10">Flagellar protein FliL</fullName>
    </recommendedName>
</protein>
<dbReference type="Pfam" id="PF03748">
    <property type="entry name" value="FliL"/>
    <property type="match status" value="1"/>
</dbReference>
<dbReference type="AlphaFoldDB" id="A0A1M4ST88"/>
<evidence type="ECO:0000256" key="2">
    <source>
        <dbReference type="ARBA" id="ARBA00004162"/>
    </source>
</evidence>
<feature type="transmembrane region" description="Helical" evidence="10">
    <location>
        <begin position="9"/>
        <end position="33"/>
    </location>
</feature>
<proteinExistence type="inferred from homology"/>
<keyword evidence="4 10" id="KW-1003">Cell membrane</keyword>
<gene>
    <name evidence="11" type="ORF">SAMN02746091_00227</name>
</gene>
<keyword evidence="7 10" id="KW-0283">Flagellar rotation</keyword>
<dbReference type="Proteomes" id="UP000184423">
    <property type="component" value="Unassembled WGS sequence"/>
</dbReference>
<evidence type="ECO:0000256" key="3">
    <source>
        <dbReference type="ARBA" id="ARBA00008281"/>
    </source>
</evidence>
<keyword evidence="9 10" id="KW-0472">Membrane</keyword>
<keyword evidence="11" id="KW-0282">Flagellum</keyword>
<sequence>MSEQKGNKLLVLLVVITLILVIGLGIVLGYFIFFKDKTNSSTQTNIKVEEKIMDLKEFVVNLSDEDKTYIRITISLAYDKKNKKLDKELPNKVPAIRDVIIEILRKKKTADFNSNNIDNIKKELIKAINSNLTNGEIINIYIQDIIIQ</sequence>
<keyword evidence="6 10" id="KW-0812">Transmembrane</keyword>